<proteinExistence type="predicted"/>
<organism evidence="1 2">
    <name type="scientific">Sphingomonas desiccabilis</name>
    <dbReference type="NCBI Taxonomy" id="429134"/>
    <lineage>
        <taxon>Bacteria</taxon>
        <taxon>Pseudomonadati</taxon>
        <taxon>Pseudomonadota</taxon>
        <taxon>Alphaproteobacteria</taxon>
        <taxon>Sphingomonadales</taxon>
        <taxon>Sphingomonadaceae</taxon>
        <taxon>Sphingomonas</taxon>
    </lineage>
</organism>
<dbReference type="InterPro" id="IPR015946">
    <property type="entry name" value="KH_dom-like_a/b"/>
</dbReference>
<keyword evidence="2" id="KW-1185">Reference proteome</keyword>
<accession>A0A4Q2IU24</accession>
<dbReference type="EMBL" id="SDPT01000002">
    <property type="protein sequence ID" value="RXZ32095.1"/>
    <property type="molecule type" value="Genomic_DNA"/>
</dbReference>
<evidence type="ECO:0000313" key="1">
    <source>
        <dbReference type="EMBL" id="RXZ32095.1"/>
    </source>
</evidence>
<dbReference type="AlphaFoldDB" id="A0A4Q2IU24"/>
<dbReference type="InterPro" id="IPR052707">
    <property type="entry name" value="OsmC_Ohr_Peroxiredoxin"/>
</dbReference>
<dbReference type="PANTHER" id="PTHR42830:SF2">
    <property type="entry name" value="OSMC_OHR FAMILY PROTEIN"/>
    <property type="match status" value="1"/>
</dbReference>
<protein>
    <submittedName>
        <fullName evidence="1">OsmC family peroxiredoxin</fullName>
    </submittedName>
</protein>
<dbReference type="SUPFAM" id="SSF82784">
    <property type="entry name" value="OsmC-like"/>
    <property type="match status" value="1"/>
</dbReference>
<evidence type="ECO:0000313" key="2">
    <source>
        <dbReference type="Proteomes" id="UP000292347"/>
    </source>
</evidence>
<dbReference type="OrthoDB" id="9795405at2"/>
<gene>
    <name evidence="1" type="ORF">EO081_13040</name>
</gene>
<sequence>MAGREHRYAVAVEWTGNTGSGTGSYGGYSRDHLLTAAGKPEIAGSADPDFRGDPGRWNPEEMLVGALAACHQLWYLHLCASAGIRVLAYRDAASGVMAENADGSGQFQGVTLRPEVTIGAGDDVEHARALHEEASRLCFIARSVRFPIKHEPVIVTE</sequence>
<dbReference type="PANTHER" id="PTHR42830">
    <property type="entry name" value="OSMOTICALLY INDUCIBLE FAMILY PROTEIN"/>
    <property type="match status" value="1"/>
</dbReference>
<name>A0A4Q2IU24_9SPHN</name>
<reference evidence="1 2" key="1">
    <citation type="submission" date="2019-01" db="EMBL/GenBank/DDBJ databases">
        <title>Sphingomonas mucosissima sp. nov. and Sphingomonas desiccabilis sp. nov., from biological soil crusts in the Colorado Plateau, USA.</title>
        <authorList>
            <person name="Zhu D."/>
        </authorList>
    </citation>
    <scope>NUCLEOTIDE SEQUENCE [LARGE SCALE GENOMIC DNA]</scope>
    <source>
        <strain evidence="1 2">CP1D</strain>
    </source>
</reference>
<dbReference type="Pfam" id="PF02566">
    <property type="entry name" value="OsmC"/>
    <property type="match status" value="1"/>
</dbReference>
<dbReference type="Gene3D" id="3.30.300.20">
    <property type="match status" value="1"/>
</dbReference>
<dbReference type="RefSeq" id="WP_129342307.1">
    <property type="nucleotide sequence ID" value="NZ_JACIDD010000002.1"/>
</dbReference>
<dbReference type="InterPro" id="IPR003718">
    <property type="entry name" value="OsmC/Ohr_fam"/>
</dbReference>
<dbReference type="Proteomes" id="UP000292347">
    <property type="component" value="Unassembled WGS sequence"/>
</dbReference>
<dbReference type="InterPro" id="IPR036102">
    <property type="entry name" value="OsmC/Ohrsf"/>
</dbReference>
<comment type="caution">
    <text evidence="1">The sequence shown here is derived from an EMBL/GenBank/DDBJ whole genome shotgun (WGS) entry which is preliminary data.</text>
</comment>